<keyword evidence="10" id="KW-1185">Reference proteome</keyword>
<comment type="similarity">
    <text evidence="2">Belongs to the class-III pyridine nucleotide-disulfide oxidoreductase family.</text>
</comment>
<comment type="caution">
    <text evidence="9">The sequence shown here is derived from an EMBL/GenBank/DDBJ whole genome shotgun (WGS) entry which is preliminary data.</text>
</comment>
<dbReference type="InterPro" id="IPR050260">
    <property type="entry name" value="FAD-bd_OxRdtase"/>
</dbReference>
<dbReference type="InterPro" id="IPR036873">
    <property type="entry name" value="Rhodanese-like_dom_sf"/>
</dbReference>
<evidence type="ECO:0000256" key="4">
    <source>
        <dbReference type="ARBA" id="ARBA00022827"/>
    </source>
</evidence>
<dbReference type="InterPro" id="IPR036868">
    <property type="entry name" value="TusA-like_sf"/>
</dbReference>
<protein>
    <submittedName>
        <fullName evidence="9">FAD-dependent oxidoreductase</fullName>
    </submittedName>
</protein>
<dbReference type="Gene3D" id="3.40.250.10">
    <property type="entry name" value="Rhodanese-like domain"/>
    <property type="match status" value="1"/>
</dbReference>
<comment type="cofactor">
    <cofactor evidence="1">
        <name>FAD</name>
        <dbReference type="ChEBI" id="CHEBI:57692"/>
    </cofactor>
</comment>
<evidence type="ECO:0000313" key="10">
    <source>
        <dbReference type="Proteomes" id="UP001139006"/>
    </source>
</evidence>
<dbReference type="Gene3D" id="3.40.1260.10">
    <property type="entry name" value="DsrEFH-like"/>
    <property type="match status" value="1"/>
</dbReference>
<keyword evidence="7" id="KW-0676">Redox-active center</keyword>
<dbReference type="Gene3D" id="3.50.50.60">
    <property type="entry name" value="FAD/NAD(P)-binding domain"/>
    <property type="match status" value="2"/>
</dbReference>
<dbReference type="SUPFAM" id="SSF64307">
    <property type="entry name" value="SirA-like"/>
    <property type="match status" value="1"/>
</dbReference>
<evidence type="ECO:0000256" key="3">
    <source>
        <dbReference type="ARBA" id="ARBA00022630"/>
    </source>
</evidence>
<dbReference type="InterPro" id="IPR016156">
    <property type="entry name" value="FAD/NAD-linked_Rdtase_dimer_sf"/>
</dbReference>
<reference evidence="9 10" key="1">
    <citation type="journal article" date="2023" name="Int. J. Syst. Evol. Microbiol.">
        <title>Ligilactobacillus ubinensis sp. nov., a novel species isolated from the wild ferment of a durian fruit (Durio zibethinus).</title>
        <authorList>
            <person name="Heng Y.C."/>
            <person name="Menon N."/>
            <person name="Chen B."/>
            <person name="Loo B.Z.L."/>
            <person name="Wong G.W.J."/>
            <person name="Lim A.C.H."/>
            <person name="Silvaraju S."/>
            <person name="Kittelmann S."/>
        </authorList>
    </citation>
    <scope>NUCLEOTIDE SEQUENCE [LARGE SCALE GENOMIC DNA]</scope>
    <source>
        <strain evidence="9 10">WILCCON 0076</strain>
    </source>
</reference>
<dbReference type="Proteomes" id="UP001139006">
    <property type="component" value="Unassembled WGS sequence"/>
</dbReference>
<evidence type="ECO:0000256" key="7">
    <source>
        <dbReference type="ARBA" id="ARBA00023284"/>
    </source>
</evidence>
<evidence type="ECO:0000256" key="1">
    <source>
        <dbReference type="ARBA" id="ARBA00001974"/>
    </source>
</evidence>
<dbReference type="InterPro" id="IPR032836">
    <property type="entry name" value="DsrE2-like"/>
</dbReference>
<dbReference type="GO" id="GO:0016491">
    <property type="term" value="F:oxidoreductase activity"/>
    <property type="evidence" value="ECO:0007669"/>
    <property type="project" value="UniProtKB-KW"/>
</dbReference>
<dbReference type="AlphaFoldDB" id="A0A9X2FJZ4"/>
<dbReference type="PROSITE" id="PS01148">
    <property type="entry name" value="UPF0033"/>
    <property type="match status" value="1"/>
</dbReference>
<dbReference type="Pfam" id="PF07992">
    <property type="entry name" value="Pyr_redox_2"/>
    <property type="match status" value="1"/>
</dbReference>
<dbReference type="CDD" id="cd01524">
    <property type="entry name" value="RHOD_Pyr_redox"/>
    <property type="match status" value="1"/>
</dbReference>
<dbReference type="SMART" id="SM00450">
    <property type="entry name" value="RHOD"/>
    <property type="match status" value="1"/>
</dbReference>
<dbReference type="PRINTS" id="PR00411">
    <property type="entry name" value="PNDRDTASEI"/>
</dbReference>
<dbReference type="RefSeq" id="WP_253360653.1">
    <property type="nucleotide sequence ID" value="NZ_JAIULA010000012.1"/>
</dbReference>
<dbReference type="InterPro" id="IPR001763">
    <property type="entry name" value="Rhodanese-like_dom"/>
</dbReference>
<dbReference type="InterPro" id="IPR001455">
    <property type="entry name" value="TusA-like"/>
</dbReference>
<dbReference type="InterPro" id="IPR036188">
    <property type="entry name" value="FAD/NAD-bd_sf"/>
</dbReference>
<keyword evidence="6" id="KW-0558">Oxidation</keyword>
<dbReference type="Pfam" id="PF01206">
    <property type="entry name" value="TusA"/>
    <property type="match status" value="1"/>
</dbReference>
<dbReference type="SUPFAM" id="SSF75169">
    <property type="entry name" value="DsrEFH-like"/>
    <property type="match status" value="1"/>
</dbReference>
<keyword evidence="4" id="KW-0274">FAD</keyword>
<dbReference type="PANTHER" id="PTHR43429">
    <property type="entry name" value="PYRIDINE NUCLEOTIDE-DISULFIDE OXIDOREDUCTASE DOMAIN-CONTAINING"/>
    <property type="match status" value="1"/>
</dbReference>
<dbReference type="SUPFAM" id="SSF52821">
    <property type="entry name" value="Rhodanese/Cell cycle control phosphatase"/>
    <property type="match status" value="1"/>
</dbReference>
<dbReference type="Pfam" id="PF13686">
    <property type="entry name" value="DrsE_2"/>
    <property type="match status" value="1"/>
</dbReference>
<dbReference type="SUPFAM" id="SSF51905">
    <property type="entry name" value="FAD/NAD(P)-binding domain"/>
    <property type="match status" value="2"/>
</dbReference>
<accession>A0A9X2FJZ4</accession>
<organism evidence="9 10">
    <name type="scientific">Ligilactobacillus ubinensis</name>
    <dbReference type="NCBI Taxonomy" id="2876789"/>
    <lineage>
        <taxon>Bacteria</taxon>
        <taxon>Bacillati</taxon>
        <taxon>Bacillota</taxon>
        <taxon>Bacilli</taxon>
        <taxon>Lactobacillales</taxon>
        <taxon>Lactobacillaceae</taxon>
        <taxon>Ligilactobacillus</taxon>
    </lineage>
</organism>
<evidence type="ECO:0000256" key="6">
    <source>
        <dbReference type="ARBA" id="ARBA00023097"/>
    </source>
</evidence>
<dbReference type="PROSITE" id="PS50206">
    <property type="entry name" value="RHODANESE_3"/>
    <property type="match status" value="1"/>
</dbReference>
<name>A0A9X2FJZ4_9LACO</name>
<dbReference type="EMBL" id="JAIULA010000012">
    <property type="protein sequence ID" value="MCP0887089.1"/>
    <property type="molecule type" value="Genomic_DNA"/>
</dbReference>
<dbReference type="Pfam" id="PF00581">
    <property type="entry name" value="Rhodanese"/>
    <property type="match status" value="1"/>
</dbReference>
<dbReference type="SUPFAM" id="SSF55424">
    <property type="entry name" value="FAD/NAD-linked reductases, dimerisation (C-terminal) domain"/>
    <property type="match status" value="1"/>
</dbReference>
<evidence type="ECO:0000313" key="9">
    <source>
        <dbReference type="EMBL" id="MCP0887089.1"/>
    </source>
</evidence>
<dbReference type="InterPro" id="IPR023753">
    <property type="entry name" value="FAD/NAD-binding_dom"/>
</dbReference>
<evidence type="ECO:0000256" key="5">
    <source>
        <dbReference type="ARBA" id="ARBA00023002"/>
    </source>
</evidence>
<dbReference type="PRINTS" id="PR00368">
    <property type="entry name" value="FADPNR"/>
</dbReference>
<gene>
    <name evidence="9" type="ORF">LB941_07035</name>
</gene>
<sequence length="821" mass="89617">MAKKIVIIGGVAGGATAATRLRRLSEEDEIILLEKGEYISFANCGLPYHVGEVIKERESLLLQTVAGMSSQYGLDVRNFSEVTAIHPTEKTVTVTNHKTGKVYDESFDELIISTGAKAIVPAIDGLENAKNVFSLRNIPDMDLIKTYITRNKVKTATVIGGGFIGLEMMENLSELGINVQLVEMAPQVMPNIDFEMAQMLHAQINMHGVKLILNDGLKELRNNGHELVLTSGQVLATDMTILSIGVLPENTLAKQCGIELGFKGGIKVDTQMRTNFAHIYAIGDVIEVTDSVSGEATNIPLAWPANRQGRLVADIINGLPAKYPGTQGTSVAKVFELTAASTGNSERILKKQGIEYQAIHIHPNSHAGYYPGAAPIALKLLFAQNGKILGAQAIGTEGVAKRIDVISTAMKFGAKAPDLAAIELAYAPPYSSAKDPVNMLGYTADNIVNGKVKTFQWSEVDSLKEQGAYFLDVREDFELLTGRIGGSVEIPLNQLRQHLVEVPKDQTIYVYCQVGLRGYNAARILMQHGYSVKNLDGGYKTYKNSKYQLHQVEFTKIKKDVVKNDYAKDTLENIELDACGLQCPGPILKVKENIDRMKPGQKIEVQASDFGFSNDIEVWCQNTGNTVIDNKIKDNKVFATIVKGKELPQKSEPKMPTTLPPEGQLLETKDGATMVVFSGDLDKALASMIIASGAAAYGKKVTMFFTFWGLSILKKQTVKKSGLAKMFDIMLPAGADKLKISQMNMGGLGAKMIKKVMKQKNVAPLPEMIQQAHQLGVKFVACTMSMDLMGIEKEELFDFVEYGGVATFIGDSEKANMQLFI</sequence>
<evidence type="ECO:0000259" key="8">
    <source>
        <dbReference type="PROSITE" id="PS50206"/>
    </source>
</evidence>
<dbReference type="Pfam" id="PF02852">
    <property type="entry name" value="Pyr_redox_dim"/>
    <property type="match status" value="1"/>
</dbReference>
<dbReference type="Gene3D" id="3.30.110.40">
    <property type="entry name" value="TusA-like domain"/>
    <property type="match status" value="1"/>
</dbReference>
<keyword evidence="5" id="KW-0560">Oxidoreductase</keyword>
<keyword evidence="3" id="KW-0285">Flavoprotein</keyword>
<dbReference type="PANTHER" id="PTHR43429:SF1">
    <property type="entry name" value="NAD(P)H SULFUR OXIDOREDUCTASE (COA-DEPENDENT)"/>
    <property type="match status" value="1"/>
</dbReference>
<evidence type="ECO:0000256" key="2">
    <source>
        <dbReference type="ARBA" id="ARBA00009130"/>
    </source>
</evidence>
<dbReference type="InterPro" id="IPR027396">
    <property type="entry name" value="DsrEFH-like"/>
</dbReference>
<feature type="domain" description="Rhodanese" evidence="8">
    <location>
        <begin position="464"/>
        <end position="551"/>
    </location>
</feature>
<dbReference type="InterPro" id="IPR004099">
    <property type="entry name" value="Pyr_nucl-diS_OxRdtase_dimer"/>
</dbReference>
<proteinExistence type="inferred from homology"/>